<dbReference type="GO" id="GO:0003677">
    <property type="term" value="F:DNA binding"/>
    <property type="evidence" value="ECO:0007669"/>
    <property type="project" value="UniProtKB-KW"/>
</dbReference>
<dbReference type="AlphaFoldDB" id="A0A2T7UA83"/>
<dbReference type="PANTHER" id="PTHR30419">
    <property type="entry name" value="HTH-TYPE TRANSCRIPTIONAL REGULATOR YBHD"/>
    <property type="match status" value="1"/>
</dbReference>
<evidence type="ECO:0000256" key="2">
    <source>
        <dbReference type="ARBA" id="ARBA00023015"/>
    </source>
</evidence>
<dbReference type="InterPro" id="IPR036390">
    <property type="entry name" value="WH_DNA-bd_sf"/>
</dbReference>
<dbReference type="Gene3D" id="3.40.190.10">
    <property type="entry name" value="Periplasmic binding protein-like II"/>
    <property type="match status" value="1"/>
</dbReference>
<dbReference type="Pfam" id="PF00126">
    <property type="entry name" value="HTH_1"/>
    <property type="match status" value="1"/>
</dbReference>
<dbReference type="InterPro" id="IPR005119">
    <property type="entry name" value="LysR_subst-bd"/>
</dbReference>
<dbReference type="SUPFAM" id="SSF46785">
    <property type="entry name" value="Winged helix' DNA-binding domain"/>
    <property type="match status" value="1"/>
</dbReference>
<dbReference type="SUPFAM" id="SSF53850">
    <property type="entry name" value="Periplasmic binding protein-like II"/>
    <property type="match status" value="1"/>
</dbReference>
<dbReference type="RefSeq" id="WP_053173769.1">
    <property type="nucleotide sequence ID" value="NZ_LFYT02000027.1"/>
</dbReference>
<dbReference type="Gene3D" id="1.10.10.10">
    <property type="entry name" value="Winged helix-like DNA-binding domain superfamily/Winged helix DNA-binding domain"/>
    <property type="match status" value="1"/>
</dbReference>
<proteinExistence type="inferred from homology"/>
<keyword evidence="3" id="KW-0238">DNA-binding</keyword>
<dbReference type="GO" id="GO:0005829">
    <property type="term" value="C:cytosol"/>
    <property type="evidence" value="ECO:0007669"/>
    <property type="project" value="TreeGrafter"/>
</dbReference>
<dbReference type="PROSITE" id="PS50931">
    <property type="entry name" value="HTH_LYSR"/>
    <property type="match status" value="1"/>
</dbReference>
<keyword evidence="7" id="KW-1185">Reference proteome</keyword>
<evidence type="ECO:0000313" key="7">
    <source>
        <dbReference type="Proteomes" id="UP000037507"/>
    </source>
</evidence>
<comment type="caution">
    <text evidence="6">The sequence shown here is derived from an EMBL/GenBank/DDBJ whole genome shotgun (WGS) entry which is preliminary data.</text>
</comment>
<dbReference type="GO" id="GO:0003700">
    <property type="term" value="F:DNA-binding transcription factor activity"/>
    <property type="evidence" value="ECO:0007669"/>
    <property type="project" value="InterPro"/>
</dbReference>
<comment type="similarity">
    <text evidence="1">Belongs to the LysR transcriptional regulatory family.</text>
</comment>
<keyword evidence="4" id="KW-0804">Transcription</keyword>
<accession>A0A2T7UA83</accession>
<evidence type="ECO:0000313" key="6">
    <source>
        <dbReference type="EMBL" id="PVE41578.1"/>
    </source>
</evidence>
<evidence type="ECO:0000259" key="5">
    <source>
        <dbReference type="PROSITE" id="PS50931"/>
    </source>
</evidence>
<dbReference type="PRINTS" id="PR00039">
    <property type="entry name" value="HTHLYSR"/>
</dbReference>
<dbReference type="STRING" id="1293045.H663_12905"/>
<dbReference type="Proteomes" id="UP000037507">
    <property type="component" value="Unassembled WGS sequence"/>
</dbReference>
<feature type="domain" description="HTH lysR-type" evidence="5">
    <location>
        <begin position="2"/>
        <end position="59"/>
    </location>
</feature>
<reference evidence="6" key="1">
    <citation type="submission" date="2017-04" db="EMBL/GenBank/DDBJ databases">
        <title>Unexpected and diverse lifestyles within the genus Limnohabitans.</title>
        <authorList>
            <person name="Kasalicky V."/>
            <person name="Mehrshad M."/>
            <person name="Andrei S.-A."/>
            <person name="Salcher M."/>
            <person name="Kratochvilova H."/>
            <person name="Simek K."/>
            <person name="Ghai R."/>
        </authorList>
    </citation>
    <scope>NUCLEOTIDE SEQUENCE [LARGE SCALE GENOMIC DNA]</scope>
    <source>
        <strain evidence="6">II-D5</strain>
    </source>
</reference>
<dbReference type="InterPro" id="IPR050950">
    <property type="entry name" value="HTH-type_LysR_regulators"/>
</dbReference>
<gene>
    <name evidence="6" type="ORF">H663_016445</name>
</gene>
<dbReference type="PANTHER" id="PTHR30419:SF30">
    <property type="entry name" value="LYSR FAMILY TRANSCRIPTIONAL REGULATOR"/>
    <property type="match status" value="1"/>
</dbReference>
<evidence type="ECO:0000256" key="1">
    <source>
        <dbReference type="ARBA" id="ARBA00009437"/>
    </source>
</evidence>
<evidence type="ECO:0000256" key="3">
    <source>
        <dbReference type="ARBA" id="ARBA00023125"/>
    </source>
</evidence>
<sequence>MLNLRRLEHLAVIAEEKSFLKAALRLNLTQPALTRSIQTLEESLGLQLLNRAHEGVSLTDAGQRILPRALQILGDAESLKREAQQLVGVDSGHVNFGVGVFPAEAFLTRLLIEQVREKPGLTVDVDIGNWQRLRGKLQRNELDFVVALTHSLPPPADFEVRPLPPQRFGFFVRQSHPLLALDALAQRQALRHYKLIGPVLPLQARLALQEIYELPHHEELPVGLSCDSVAVLQSVMLSSDSVLFATYEAMASALPCAVSSAQGLALPHVQYAAAQALATSVIHAQGRVLSPAALWLIGKIEQVLASTGSEWKADLLAAGP</sequence>
<dbReference type="FunFam" id="1.10.10.10:FF:000001">
    <property type="entry name" value="LysR family transcriptional regulator"/>
    <property type="match status" value="1"/>
</dbReference>
<dbReference type="EMBL" id="LFYT02000027">
    <property type="protein sequence ID" value="PVE41578.1"/>
    <property type="molecule type" value="Genomic_DNA"/>
</dbReference>
<organism evidence="6 7">
    <name type="scientific">Limnohabitans planktonicus II-D5</name>
    <dbReference type="NCBI Taxonomy" id="1293045"/>
    <lineage>
        <taxon>Bacteria</taxon>
        <taxon>Pseudomonadati</taxon>
        <taxon>Pseudomonadota</taxon>
        <taxon>Betaproteobacteria</taxon>
        <taxon>Burkholderiales</taxon>
        <taxon>Comamonadaceae</taxon>
        <taxon>Limnohabitans</taxon>
    </lineage>
</organism>
<dbReference type="Pfam" id="PF03466">
    <property type="entry name" value="LysR_substrate"/>
    <property type="match status" value="1"/>
</dbReference>
<name>A0A2T7UA83_9BURK</name>
<dbReference type="OrthoDB" id="8673707at2"/>
<dbReference type="InterPro" id="IPR000847">
    <property type="entry name" value="LysR_HTH_N"/>
</dbReference>
<keyword evidence="2" id="KW-0805">Transcription regulation</keyword>
<protein>
    <recommendedName>
        <fullName evidence="5">HTH lysR-type domain-containing protein</fullName>
    </recommendedName>
</protein>
<dbReference type="InterPro" id="IPR036388">
    <property type="entry name" value="WH-like_DNA-bd_sf"/>
</dbReference>
<evidence type="ECO:0000256" key="4">
    <source>
        <dbReference type="ARBA" id="ARBA00023163"/>
    </source>
</evidence>